<keyword evidence="3" id="KW-1185">Reference proteome</keyword>
<evidence type="ECO:0000259" key="1">
    <source>
        <dbReference type="Pfam" id="PF21788"/>
    </source>
</evidence>
<gene>
    <name evidence="2" type="ORF">FWK35_00036600</name>
</gene>
<dbReference type="Proteomes" id="UP000478052">
    <property type="component" value="Unassembled WGS sequence"/>
</dbReference>
<protein>
    <recommendedName>
        <fullName evidence="1">Transposable element P transposase-like GTP-binding insertion domain-containing protein</fullName>
    </recommendedName>
</protein>
<evidence type="ECO:0000313" key="3">
    <source>
        <dbReference type="Proteomes" id="UP000478052"/>
    </source>
</evidence>
<dbReference type="Pfam" id="PF21788">
    <property type="entry name" value="TNP-like_GBD"/>
    <property type="match status" value="1"/>
</dbReference>
<organism evidence="2 3">
    <name type="scientific">Aphis craccivora</name>
    <name type="common">Cowpea aphid</name>
    <dbReference type="NCBI Taxonomy" id="307492"/>
    <lineage>
        <taxon>Eukaryota</taxon>
        <taxon>Metazoa</taxon>
        <taxon>Ecdysozoa</taxon>
        <taxon>Arthropoda</taxon>
        <taxon>Hexapoda</taxon>
        <taxon>Insecta</taxon>
        <taxon>Pterygota</taxon>
        <taxon>Neoptera</taxon>
        <taxon>Paraneoptera</taxon>
        <taxon>Hemiptera</taxon>
        <taxon>Sternorrhyncha</taxon>
        <taxon>Aphidomorpha</taxon>
        <taxon>Aphidoidea</taxon>
        <taxon>Aphididae</taxon>
        <taxon>Aphidini</taxon>
        <taxon>Aphis</taxon>
        <taxon>Aphis</taxon>
    </lineage>
</organism>
<accession>A0A6G0VNV9</accession>
<dbReference type="EMBL" id="VUJU01013838">
    <property type="protein sequence ID" value="KAF0703561.1"/>
    <property type="molecule type" value="Genomic_DNA"/>
</dbReference>
<dbReference type="InterPro" id="IPR048366">
    <property type="entry name" value="TNP-like_GBD"/>
</dbReference>
<reference evidence="2 3" key="1">
    <citation type="submission" date="2019-08" db="EMBL/GenBank/DDBJ databases">
        <title>Whole genome of Aphis craccivora.</title>
        <authorList>
            <person name="Voronova N.V."/>
            <person name="Shulinski R.S."/>
            <person name="Bandarenka Y.V."/>
            <person name="Zhorov D.G."/>
            <person name="Warner D."/>
        </authorList>
    </citation>
    <scope>NUCLEOTIDE SEQUENCE [LARGE SCALE GENOMIC DNA]</scope>
    <source>
        <strain evidence="2">180601</strain>
        <tissue evidence="2">Whole Body</tissue>
    </source>
</reference>
<sequence length="325" mass="37686">ILSKSVADGLSFYSKHKIPEMQYCDATINFCLVFNDMFDALNAKIPCQGIHLKSKNYEVDYKCWILQRSLKWLDNWESNVISGNITESEFLTKSTAEGLRVTMFMYRIVYAILKPPKYGNCTVEKTDISSHLIKISDIQSIYTSTEPSALEKLQKKLDGFVNQDEWEFSDIVEHDYSIAPIVNCLTMYYVAGYLSHQVTKRSSCIKCKSAFTVVSNFKPEADLKNIKSRGWLKHPNPYFYNLISAIEDEFMKHVNSNTIVDDIIEGLITQYGSFTFPCIEHKDYVTSFTIKYYINMRLRQYTRQSNQDKVRENAKKKKLSKFCTS</sequence>
<feature type="domain" description="Transposable element P transposase-like GTP-binding insertion" evidence="1">
    <location>
        <begin position="1"/>
        <end position="48"/>
    </location>
</feature>
<comment type="caution">
    <text evidence="2">The sequence shown here is derived from an EMBL/GenBank/DDBJ whole genome shotgun (WGS) entry which is preliminary data.</text>
</comment>
<evidence type="ECO:0000313" key="2">
    <source>
        <dbReference type="EMBL" id="KAF0703561.1"/>
    </source>
</evidence>
<dbReference type="AlphaFoldDB" id="A0A6G0VNV9"/>
<feature type="non-terminal residue" evidence="2">
    <location>
        <position position="1"/>
    </location>
</feature>
<dbReference type="OrthoDB" id="6592552at2759"/>
<proteinExistence type="predicted"/>
<name>A0A6G0VNV9_APHCR</name>